<feature type="compositionally biased region" description="Polar residues" evidence="3">
    <location>
        <begin position="1"/>
        <end position="10"/>
    </location>
</feature>
<feature type="region of interest" description="Disordered" evidence="3">
    <location>
        <begin position="1"/>
        <end position="28"/>
    </location>
</feature>
<dbReference type="Pfam" id="PF17862">
    <property type="entry name" value="AAA_lid_3"/>
    <property type="match status" value="1"/>
</dbReference>
<dbReference type="PANTHER" id="PTHR23077:SF171">
    <property type="entry name" value="NUCLEAR VALOSIN-CONTAINING PROTEIN-LIKE"/>
    <property type="match status" value="1"/>
</dbReference>
<dbReference type="GO" id="GO:0005524">
    <property type="term" value="F:ATP binding"/>
    <property type="evidence" value="ECO:0007669"/>
    <property type="project" value="UniProtKB-KW"/>
</dbReference>
<dbReference type="EMBL" id="HBJA01085687">
    <property type="protein sequence ID" value="CAE0818692.1"/>
    <property type="molecule type" value="Transcribed_RNA"/>
</dbReference>
<dbReference type="GO" id="GO:0016887">
    <property type="term" value="F:ATP hydrolysis activity"/>
    <property type="evidence" value="ECO:0007669"/>
    <property type="project" value="TreeGrafter"/>
</dbReference>
<name>A0A7S4FXS5_9EUGL</name>
<dbReference type="InterPro" id="IPR050168">
    <property type="entry name" value="AAA_ATPase_domain"/>
</dbReference>
<evidence type="ECO:0000313" key="5">
    <source>
        <dbReference type="EMBL" id="CAE0818692.1"/>
    </source>
</evidence>
<proteinExistence type="predicted"/>
<gene>
    <name evidence="5" type="ORF">EGYM00163_LOCUS29860</name>
</gene>
<dbReference type="AlphaFoldDB" id="A0A7S4FXS5"/>
<dbReference type="PANTHER" id="PTHR23077">
    <property type="entry name" value="AAA-FAMILY ATPASE"/>
    <property type="match status" value="1"/>
</dbReference>
<sequence>MAISLNFTESRGSRLRKPEDPAPQPQSHLAETLGLPLPPNLGTPRWQVPLQCVAPGRTSALEGRPRLQVPLPDADAIQAILRVCACRMPVSPDVDLGQWAPRLQGFSGAEIENMCREAALSALRRAVLRGPGGSAVGVPGSEGSLDKPSVHPKWARVTGNRTKKAVCHTV</sequence>
<evidence type="ECO:0000256" key="3">
    <source>
        <dbReference type="SAM" id="MobiDB-lite"/>
    </source>
</evidence>
<evidence type="ECO:0000259" key="4">
    <source>
        <dbReference type="Pfam" id="PF17862"/>
    </source>
</evidence>
<reference evidence="5" key="1">
    <citation type="submission" date="2021-01" db="EMBL/GenBank/DDBJ databases">
        <authorList>
            <person name="Corre E."/>
            <person name="Pelletier E."/>
            <person name="Niang G."/>
            <person name="Scheremetjew M."/>
            <person name="Finn R."/>
            <person name="Kale V."/>
            <person name="Holt S."/>
            <person name="Cochrane G."/>
            <person name="Meng A."/>
            <person name="Brown T."/>
            <person name="Cohen L."/>
        </authorList>
    </citation>
    <scope>NUCLEOTIDE SEQUENCE</scope>
    <source>
        <strain evidence="5">CCMP1594</strain>
    </source>
</reference>
<organism evidence="5">
    <name type="scientific">Eutreptiella gymnastica</name>
    <dbReference type="NCBI Taxonomy" id="73025"/>
    <lineage>
        <taxon>Eukaryota</taxon>
        <taxon>Discoba</taxon>
        <taxon>Euglenozoa</taxon>
        <taxon>Euglenida</taxon>
        <taxon>Spirocuta</taxon>
        <taxon>Euglenophyceae</taxon>
        <taxon>Eutreptiales</taxon>
        <taxon>Eutreptiaceae</taxon>
        <taxon>Eutreptiella</taxon>
    </lineage>
</organism>
<dbReference type="InterPro" id="IPR027417">
    <property type="entry name" value="P-loop_NTPase"/>
</dbReference>
<protein>
    <recommendedName>
        <fullName evidence="4">AAA ATPase AAA+ lid domain-containing protein</fullName>
    </recommendedName>
</protein>
<accession>A0A7S4FXS5</accession>
<evidence type="ECO:0000256" key="1">
    <source>
        <dbReference type="ARBA" id="ARBA00022741"/>
    </source>
</evidence>
<keyword evidence="1" id="KW-0547">Nucleotide-binding</keyword>
<dbReference type="Gene3D" id="1.10.8.60">
    <property type="match status" value="1"/>
</dbReference>
<keyword evidence="2" id="KW-0067">ATP-binding</keyword>
<evidence type="ECO:0000256" key="2">
    <source>
        <dbReference type="ARBA" id="ARBA00022840"/>
    </source>
</evidence>
<dbReference type="InterPro" id="IPR041569">
    <property type="entry name" value="AAA_lid_3"/>
</dbReference>
<dbReference type="SUPFAM" id="SSF52540">
    <property type="entry name" value="P-loop containing nucleoside triphosphate hydrolases"/>
    <property type="match status" value="1"/>
</dbReference>
<feature type="domain" description="AAA ATPase AAA+ lid" evidence="4">
    <location>
        <begin position="93"/>
        <end position="126"/>
    </location>
</feature>